<sequence>MPTPCSTGERPTTWPPTFFCALWRNVQRGSGYLSRRVRGVGLAIVWAGTRYRITVRAGDPVAELSGPPGELLLYLFGRQAAPRVAVDGPLPPSAPCRPAASECDHPAVHVAVAVQDGARRAK</sequence>
<dbReference type="EMBL" id="JAPJDO010000002">
    <property type="protein sequence ID" value="MCX2935514.1"/>
    <property type="molecule type" value="Genomic_DNA"/>
</dbReference>
<gene>
    <name evidence="1" type="ORF">ORI27_02300</name>
</gene>
<organism evidence="1 2">
    <name type="scientific">Mycobacterium pinniadriaticum</name>
    <dbReference type="NCBI Taxonomy" id="2994102"/>
    <lineage>
        <taxon>Bacteria</taxon>
        <taxon>Bacillati</taxon>
        <taxon>Actinomycetota</taxon>
        <taxon>Actinomycetes</taxon>
        <taxon>Mycobacteriales</taxon>
        <taxon>Mycobacteriaceae</taxon>
        <taxon>Mycobacterium</taxon>
    </lineage>
</organism>
<evidence type="ECO:0000313" key="2">
    <source>
        <dbReference type="Proteomes" id="UP001300745"/>
    </source>
</evidence>
<evidence type="ECO:0000313" key="1">
    <source>
        <dbReference type="EMBL" id="MCX2935514.1"/>
    </source>
</evidence>
<reference evidence="1 2" key="1">
    <citation type="submission" date="2022-11" db="EMBL/GenBank/DDBJ databases">
        <title>Mycobacterium sp. nov.</title>
        <authorList>
            <person name="Papic B."/>
            <person name="Spicic S."/>
            <person name="Duvnjak S."/>
        </authorList>
    </citation>
    <scope>NUCLEOTIDE SEQUENCE [LARGE SCALE GENOMIC DNA]</scope>
    <source>
        <strain evidence="1 2">CVI_P4</strain>
    </source>
</reference>
<name>A0ABT3S8L9_9MYCO</name>
<accession>A0ABT3S8L9</accession>
<dbReference type="RefSeq" id="WP_265994893.1">
    <property type="nucleotide sequence ID" value="NZ_JAPJDN010000002.1"/>
</dbReference>
<dbReference type="Proteomes" id="UP001300745">
    <property type="component" value="Unassembled WGS sequence"/>
</dbReference>
<keyword evidence="2" id="KW-1185">Reference proteome</keyword>
<proteinExistence type="predicted"/>
<protein>
    <submittedName>
        <fullName evidence="1">Uncharacterized protein</fullName>
    </submittedName>
</protein>
<comment type="caution">
    <text evidence="1">The sequence shown here is derived from an EMBL/GenBank/DDBJ whole genome shotgun (WGS) entry which is preliminary data.</text>
</comment>